<organism evidence="4 5">
    <name type="scientific">Desulfatitalea alkaliphila</name>
    <dbReference type="NCBI Taxonomy" id="2929485"/>
    <lineage>
        <taxon>Bacteria</taxon>
        <taxon>Pseudomonadati</taxon>
        <taxon>Thermodesulfobacteriota</taxon>
        <taxon>Desulfobacteria</taxon>
        <taxon>Desulfobacterales</taxon>
        <taxon>Desulfosarcinaceae</taxon>
        <taxon>Desulfatitalea</taxon>
    </lineage>
</organism>
<accession>A0AA41ULA7</accession>
<evidence type="ECO:0000259" key="2">
    <source>
        <dbReference type="Pfam" id="PF03050"/>
    </source>
</evidence>
<dbReference type="InterPro" id="IPR045618">
    <property type="entry name" value="DUF6444"/>
</dbReference>
<evidence type="ECO:0000256" key="1">
    <source>
        <dbReference type="SAM" id="MobiDB-lite"/>
    </source>
</evidence>
<dbReference type="PANTHER" id="PTHR33678">
    <property type="entry name" value="BLL1576 PROTEIN"/>
    <property type="match status" value="1"/>
</dbReference>
<comment type="caution">
    <text evidence="4">The sequence shown here is derived from an EMBL/GenBank/DDBJ whole genome shotgun (WGS) entry which is preliminary data.</text>
</comment>
<dbReference type="Pfam" id="PF20042">
    <property type="entry name" value="DUF6444"/>
    <property type="match status" value="1"/>
</dbReference>
<dbReference type="InterPro" id="IPR004291">
    <property type="entry name" value="Transposase_IS66_central"/>
</dbReference>
<feature type="non-terminal residue" evidence="4">
    <location>
        <position position="1"/>
    </location>
</feature>
<reference evidence="4" key="1">
    <citation type="submission" date="2022-04" db="EMBL/GenBank/DDBJ databases">
        <title>Desulfatitalea alkaliphila sp. nov., a novel anaerobic sulfate-reducing bacterium isolated from terrestrial mud volcano, Taman Peninsula, Russia.</title>
        <authorList>
            <person name="Khomyakova M.A."/>
            <person name="Merkel A.Y."/>
            <person name="Slobodkin A.I."/>
        </authorList>
    </citation>
    <scope>NUCLEOTIDE SEQUENCE</scope>
    <source>
        <strain evidence="4">M08but</strain>
    </source>
</reference>
<evidence type="ECO:0000313" key="4">
    <source>
        <dbReference type="EMBL" id="MCJ8503204.1"/>
    </source>
</evidence>
<dbReference type="Pfam" id="PF03050">
    <property type="entry name" value="DDE_Tnp_IS66"/>
    <property type="match status" value="1"/>
</dbReference>
<protein>
    <submittedName>
        <fullName evidence="4">IS66 family transposase</fullName>
    </submittedName>
</protein>
<dbReference type="InterPro" id="IPR052344">
    <property type="entry name" value="Transposase-related"/>
</dbReference>
<dbReference type="NCBIfam" id="NF033517">
    <property type="entry name" value="transpos_IS66"/>
    <property type="match status" value="1"/>
</dbReference>
<feature type="domain" description="Transposase IS66 central" evidence="2">
    <location>
        <begin position="155"/>
        <end position="431"/>
    </location>
</feature>
<dbReference type="AlphaFoldDB" id="A0AA41ULA7"/>
<name>A0AA41ULA7_9BACT</name>
<dbReference type="PANTHER" id="PTHR33678:SF1">
    <property type="entry name" value="BLL1576 PROTEIN"/>
    <property type="match status" value="1"/>
</dbReference>
<feature type="region of interest" description="Disordered" evidence="1">
    <location>
        <begin position="46"/>
        <end position="82"/>
    </location>
</feature>
<evidence type="ECO:0000259" key="3">
    <source>
        <dbReference type="Pfam" id="PF20042"/>
    </source>
</evidence>
<sequence length="473" mass="53621">NIDIEAAIANARKLVQEDKQLSGATRSIVEILILIISLLANRLGLNSTNSSKPPSSDPNREKTPKATTGRKPGGQKGRIGTTLEKVDDPDEVVVIKVDRKKLAPGRYVHGGFETRQVFDIDISRVVTEYRAQVLEDDKGNRFVADFPEGVTKAAQYGTGVKAHSVYMSQYQLIPYNRIQDHFADQLNIPVSEGSIFNFNKEAFDCLEVFENRAKDELAASAVAHADETGINIAGDRHWLHSMSSESWTLFAPHKKRGMDAFEDIGILPRFEGTLCHDHWKPYYKLDDCTHALCNAHHIRELTRAWEQDGQQWALQMKNLLETINRSVTDAGGALSPEKSDEYRQKYRALLKQADIECPAPERSNKKGKRGRIKRSKARNLLERLRDFEHDVLRFMDDERIPFTNNLGENDIRMTKVQQKISGCFRSFDGARMFCRIRSYLSTCRKQNVTASHALDCLFNGKLPEIFHTSGSRN</sequence>
<feature type="non-terminal residue" evidence="4">
    <location>
        <position position="473"/>
    </location>
</feature>
<feature type="domain" description="DUF6444" evidence="3">
    <location>
        <begin position="25"/>
        <end position="81"/>
    </location>
</feature>
<gene>
    <name evidence="4" type="ORF">MRX98_21705</name>
</gene>
<dbReference type="RefSeq" id="WP_246915234.1">
    <property type="nucleotide sequence ID" value="NZ_JALJRB010000069.1"/>
</dbReference>
<dbReference type="EMBL" id="JALJRB010000069">
    <property type="protein sequence ID" value="MCJ8503204.1"/>
    <property type="molecule type" value="Genomic_DNA"/>
</dbReference>
<proteinExistence type="predicted"/>
<dbReference type="Proteomes" id="UP001165427">
    <property type="component" value="Unassembled WGS sequence"/>
</dbReference>
<keyword evidence="5" id="KW-1185">Reference proteome</keyword>
<evidence type="ECO:0000313" key="5">
    <source>
        <dbReference type="Proteomes" id="UP001165427"/>
    </source>
</evidence>